<evidence type="ECO:0000313" key="2">
    <source>
        <dbReference type="Proteomes" id="UP000287224"/>
    </source>
</evidence>
<gene>
    <name evidence="1" type="ORF">KDAU_15570</name>
</gene>
<name>A0A401ZBY9_9CHLR</name>
<reference evidence="2" key="1">
    <citation type="submission" date="2018-12" db="EMBL/GenBank/DDBJ databases">
        <title>Tengunoibacter tsumagoiensis gen. nov., sp. nov., Dictyobacter kobayashii sp. nov., D. alpinus sp. nov., and D. joshuensis sp. nov. and description of Dictyobacteraceae fam. nov. within the order Ktedonobacterales isolated from Tengu-no-mugimeshi.</title>
        <authorList>
            <person name="Wang C.M."/>
            <person name="Zheng Y."/>
            <person name="Sakai Y."/>
            <person name="Toyoda A."/>
            <person name="Minakuchi Y."/>
            <person name="Abe K."/>
            <person name="Yokota A."/>
            <person name="Yabe S."/>
        </authorList>
    </citation>
    <scope>NUCLEOTIDE SEQUENCE [LARGE SCALE GENOMIC DNA]</scope>
    <source>
        <strain evidence="2">S-27</strain>
    </source>
</reference>
<dbReference type="InterPro" id="IPR014729">
    <property type="entry name" value="Rossmann-like_a/b/a_fold"/>
</dbReference>
<comment type="caution">
    <text evidence="1">The sequence shown here is derived from an EMBL/GenBank/DDBJ whole genome shotgun (WGS) entry which is preliminary data.</text>
</comment>
<dbReference type="AlphaFoldDB" id="A0A401ZBY9"/>
<protein>
    <recommendedName>
        <fullName evidence="3">Phosphoadenosine phosphosulphate reductase domain-containing protein</fullName>
    </recommendedName>
</protein>
<evidence type="ECO:0008006" key="3">
    <source>
        <dbReference type="Google" id="ProtNLM"/>
    </source>
</evidence>
<accession>A0A401ZBY9</accession>
<evidence type="ECO:0000313" key="1">
    <source>
        <dbReference type="EMBL" id="GCE04228.1"/>
    </source>
</evidence>
<proteinExistence type="predicted"/>
<organism evidence="1 2">
    <name type="scientific">Dictyobacter aurantiacus</name>
    <dbReference type="NCBI Taxonomy" id="1936993"/>
    <lineage>
        <taxon>Bacteria</taxon>
        <taxon>Bacillati</taxon>
        <taxon>Chloroflexota</taxon>
        <taxon>Ktedonobacteria</taxon>
        <taxon>Ktedonobacterales</taxon>
        <taxon>Dictyobacteraceae</taxon>
        <taxon>Dictyobacter</taxon>
    </lineage>
</organism>
<keyword evidence="2" id="KW-1185">Reference proteome</keyword>
<dbReference type="Proteomes" id="UP000287224">
    <property type="component" value="Unassembled WGS sequence"/>
</dbReference>
<dbReference type="Gene3D" id="3.40.50.620">
    <property type="entry name" value="HUPs"/>
    <property type="match status" value="1"/>
</dbReference>
<dbReference type="SUPFAM" id="SSF52402">
    <property type="entry name" value="Adenine nucleotide alpha hydrolases-like"/>
    <property type="match status" value="1"/>
</dbReference>
<sequence length="278" mass="32431">MRQRVSKMNQTYTVCHLNKSNNEEVASHLHARYSVSLSGGLASAVAVERVIQRYGREQVLLWFADTLYEDEDLYRFLHDCMQRWQGMLYWYTDGRTPLEVAAQKKLIPCNMAAPCSYELKVKPFRQFIQAMPSLPVVYIGLDRWEKRRLVSVQQSYAQAIPAAVVDYPLLWEPAEMRPLVDVCRQDWGIEPPRLYALGFSHNNCGGRCVRQGIREWVRLGTHFPERYQACEDWEQEQRAQGGARAKRSFCAVQRNGTKQALPLADIRTRYFDHRERLL</sequence>
<dbReference type="EMBL" id="BIFQ01000001">
    <property type="protein sequence ID" value="GCE04228.1"/>
    <property type="molecule type" value="Genomic_DNA"/>
</dbReference>